<proteinExistence type="predicted"/>
<keyword evidence="2" id="KW-1185">Reference proteome</keyword>
<gene>
    <name evidence="1" type="ORF">CLF_109048</name>
</gene>
<reference key="2">
    <citation type="submission" date="2011-10" db="EMBL/GenBank/DDBJ databases">
        <title>The genome and transcriptome sequence of Clonorchis sinensis provide insights into the carcinogenic liver fluke.</title>
        <authorList>
            <person name="Wang X."/>
            <person name="Huang Y."/>
            <person name="Chen W."/>
            <person name="Liu H."/>
            <person name="Guo L."/>
            <person name="Chen Y."/>
            <person name="Luo F."/>
            <person name="Zhou W."/>
            <person name="Sun J."/>
            <person name="Mao Q."/>
            <person name="Liang P."/>
            <person name="Zhou C."/>
            <person name="Tian Y."/>
            <person name="Men J."/>
            <person name="Lv X."/>
            <person name="Huang L."/>
            <person name="Zhou J."/>
            <person name="Hu Y."/>
            <person name="Li R."/>
            <person name="Zhang F."/>
            <person name="Lei H."/>
            <person name="Li X."/>
            <person name="Hu X."/>
            <person name="Liang C."/>
            <person name="Xu J."/>
            <person name="Wu Z."/>
            <person name="Yu X."/>
        </authorList>
    </citation>
    <scope>NUCLEOTIDE SEQUENCE</scope>
    <source>
        <strain>Henan</strain>
    </source>
</reference>
<sequence>MLSKPGEKQSKYQGWGRTTDLLVHALISEQFRAHIRQKLIVKADRLNPGHTDSGLSKMARNYPENPLNYPAYKIIYATQFSGKLTRACVTCQYLVQSMKKVSQYAKENSLSQDASSIACSLTDKDKHSCDQYMPDLVNLVHDYLESYDPSDACQEKGVDSPVEDPQTNGLTESYNRTIKEWTAAKGDNLGQRSKALRKCNHHDVGLLPAASKRLAESDGSLEAEFSAPLKQGRKLWLCEYAPEVKVVVAAGVLQKPSRITRTSEETTECYRSGLIKISRNYGGHVRFGFECSILNIRWFADLFGIARLMNCFGNYCATMNFPFVVGLKTDCDKQRPPQDTRVHLWIFGVIILERESILQNGPFFEVVFEARRTHRTDQNRYVMDVISLGTLVQEEINNKCCWFRYFITSEFGKSYFTRLVSHFVKTNGVPTVAVRNDGVPVDSYMSSENCTVYANLHATTTVHKLSTVVDVKLRTGQEVGDSHIQIRLLYMLTRFWCRYLAYLG</sequence>
<dbReference type="InterPro" id="IPR011001">
    <property type="entry name" value="Saposin-like"/>
</dbReference>
<evidence type="ECO:0000313" key="2">
    <source>
        <dbReference type="Proteomes" id="UP000008909"/>
    </source>
</evidence>
<evidence type="ECO:0000313" key="1">
    <source>
        <dbReference type="EMBL" id="GAA55805.1"/>
    </source>
</evidence>
<organism evidence="1 2">
    <name type="scientific">Clonorchis sinensis</name>
    <name type="common">Chinese liver fluke</name>
    <dbReference type="NCBI Taxonomy" id="79923"/>
    <lineage>
        <taxon>Eukaryota</taxon>
        <taxon>Metazoa</taxon>
        <taxon>Spiralia</taxon>
        <taxon>Lophotrochozoa</taxon>
        <taxon>Platyhelminthes</taxon>
        <taxon>Trematoda</taxon>
        <taxon>Digenea</taxon>
        <taxon>Opisthorchiida</taxon>
        <taxon>Opisthorchiata</taxon>
        <taxon>Opisthorchiidae</taxon>
        <taxon>Clonorchis</taxon>
    </lineage>
</organism>
<dbReference type="EMBL" id="DF144086">
    <property type="protein sequence ID" value="GAA55805.1"/>
    <property type="molecule type" value="Genomic_DNA"/>
</dbReference>
<dbReference type="SUPFAM" id="SSF47862">
    <property type="entry name" value="Saposin"/>
    <property type="match status" value="1"/>
</dbReference>
<dbReference type="AlphaFoldDB" id="G7YS75"/>
<evidence type="ECO:0008006" key="3">
    <source>
        <dbReference type="Google" id="ProtNLM"/>
    </source>
</evidence>
<reference evidence="1" key="1">
    <citation type="journal article" date="2011" name="Genome Biol.">
        <title>The draft genome of the carcinogenic human liver fluke Clonorchis sinensis.</title>
        <authorList>
            <person name="Wang X."/>
            <person name="Chen W."/>
            <person name="Huang Y."/>
            <person name="Sun J."/>
            <person name="Men J."/>
            <person name="Liu H."/>
            <person name="Luo F."/>
            <person name="Guo L."/>
            <person name="Lv X."/>
            <person name="Deng C."/>
            <person name="Zhou C."/>
            <person name="Fan Y."/>
            <person name="Li X."/>
            <person name="Huang L."/>
            <person name="Hu Y."/>
            <person name="Liang C."/>
            <person name="Hu X."/>
            <person name="Xu J."/>
            <person name="Yu X."/>
        </authorList>
    </citation>
    <scope>NUCLEOTIDE SEQUENCE [LARGE SCALE GENOMIC DNA]</scope>
    <source>
        <strain evidence="1">Henan</strain>
    </source>
</reference>
<dbReference type="Proteomes" id="UP000008909">
    <property type="component" value="Unassembled WGS sequence"/>
</dbReference>
<name>G7YS75_CLOSI</name>
<protein>
    <recommendedName>
        <fullName evidence="3">Saposin B-type domain-containing protein</fullName>
    </recommendedName>
</protein>
<accession>G7YS75</accession>